<gene>
    <name evidence="3" type="ORF">FOB41_12000</name>
</gene>
<accession>A0A1L9CBR5</accession>
<dbReference type="SUPFAM" id="SSF51556">
    <property type="entry name" value="Metallo-dependent hydrolases"/>
    <property type="match status" value="1"/>
</dbReference>
<sequence length="273" mass="29970">MLIDAHQHFWLMKDRAGQWPPPSLAAIYRDFLPADLSPLLAAAGISGTVLVQTMETAADTDFMLALAEETDFIKGVVGWVDMKSPDAATEIARRAKHRAFKAVRPMLQGMEDVAWIDDPLLDPAVAALVNQGLAFDALVLPPNLPHLLAFARRHPQLPVVIDHGAKPLIATGHYSAWRKDMGALAALPNVHCKLSGLLTERGDQRPEAVRPYAETILELFGADRVIFGSDWPVLRLAGDYQEWLGFCRDIVPAADHAAVFGGNAIRFYSLSHR</sequence>
<evidence type="ECO:0000259" key="2">
    <source>
        <dbReference type="Pfam" id="PF04909"/>
    </source>
</evidence>
<dbReference type="InterPro" id="IPR052350">
    <property type="entry name" value="Metallo-dep_Lactonases"/>
</dbReference>
<dbReference type="Pfam" id="PF04909">
    <property type="entry name" value="Amidohydro_2"/>
    <property type="match status" value="1"/>
</dbReference>
<dbReference type="Gene3D" id="3.20.20.140">
    <property type="entry name" value="Metal-dependent hydrolases"/>
    <property type="match status" value="1"/>
</dbReference>
<keyword evidence="3" id="KW-0378">Hydrolase</keyword>
<dbReference type="InterPro" id="IPR006680">
    <property type="entry name" value="Amidohydro-rel"/>
</dbReference>
<reference evidence="3 4" key="1">
    <citation type="submission" date="2020-04" db="EMBL/GenBank/DDBJ databases">
        <title>FDA dAtabase for Regulatory Grade micrObial Sequences (FDA-ARGOS): Supporting development and validation of Infectious Disease Dx tests.</title>
        <authorList>
            <person name="Sciortino C."/>
            <person name="Tallon L."/>
            <person name="Sadzewicz L."/>
            <person name="Vavikolanu K."/>
            <person name="Mehta A."/>
            <person name="Aluvathingal J."/>
            <person name="Nadendla S."/>
            <person name="Nandy P."/>
            <person name="Geyer C."/>
            <person name="Yan Y."/>
            <person name="Sichtig H."/>
        </authorList>
    </citation>
    <scope>NUCLEOTIDE SEQUENCE [LARGE SCALE GENOMIC DNA]</scope>
    <source>
        <strain evidence="3 4">FDAARGOS_633</strain>
    </source>
</reference>
<dbReference type="PANTHER" id="PTHR43569:SF2">
    <property type="entry name" value="AMIDOHYDROLASE-RELATED DOMAIN-CONTAINING PROTEIN"/>
    <property type="match status" value="1"/>
</dbReference>
<evidence type="ECO:0000313" key="4">
    <source>
        <dbReference type="Proteomes" id="UP000500870"/>
    </source>
</evidence>
<protein>
    <submittedName>
        <fullName evidence="3">Amidohydrolase family protein</fullName>
    </submittedName>
</protein>
<organism evidence="3 4">
    <name type="scientific">Agrobacterium pusense</name>
    <dbReference type="NCBI Taxonomy" id="648995"/>
    <lineage>
        <taxon>Bacteria</taxon>
        <taxon>Pseudomonadati</taxon>
        <taxon>Pseudomonadota</taxon>
        <taxon>Alphaproteobacteria</taxon>
        <taxon>Hyphomicrobiales</taxon>
        <taxon>Rhizobiaceae</taxon>
        <taxon>Rhizobium/Agrobacterium group</taxon>
        <taxon>Agrobacterium</taxon>
    </lineage>
</organism>
<feature type="domain" description="Amidohydrolase-related" evidence="2">
    <location>
        <begin position="3"/>
        <end position="269"/>
    </location>
</feature>
<dbReference type="Proteomes" id="UP000500870">
    <property type="component" value="Chromosome 1"/>
</dbReference>
<dbReference type="AlphaFoldDB" id="A0A1L9CBR5"/>
<evidence type="ECO:0000313" key="3">
    <source>
        <dbReference type="EMBL" id="QIX21821.1"/>
    </source>
</evidence>
<dbReference type="GO" id="GO:0016787">
    <property type="term" value="F:hydrolase activity"/>
    <property type="evidence" value="ECO:0007669"/>
    <property type="project" value="UniProtKB-KW"/>
</dbReference>
<dbReference type="PANTHER" id="PTHR43569">
    <property type="entry name" value="AMIDOHYDROLASE"/>
    <property type="match status" value="1"/>
</dbReference>
<dbReference type="EMBL" id="CP050898">
    <property type="protein sequence ID" value="QIX21821.1"/>
    <property type="molecule type" value="Genomic_DNA"/>
</dbReference>
<name>A0A1L9CBR5_9HYPH</name>
<dbReference type="InterPro" id="IPR032466">
    <property type="entry name" value="Metal_Hydrolase"/>
</dbReference>
<proteinExistence type="inferred from homology"/>
<dbReference type="RefSeq" id="WP_037090068.1">
    <property type="nucleotide sequence ID" value="NZ_CP050898.1"/>
</dbReference>
<comment type="similarity">
    <text evidence="1">Belongs to the metallo-dependent hydrolases superfamily.</text>
</comment>
<evidence type="ECO:0000256" key="1">
    <source>
        <dbReference type="ARBA" id="ARBA00038310"/>
    </source>
</evidence>